<feature type="region of interest" description="Disordered" evidence="2">
    <location>
        <begin position="559"/>
        <end position="598"/>
    </location>
</feature>
<dbReference type="InterPro" id="IPR011009">
    <property type="entry name" value="Kinase-like_dom_sf"/>
</dbReference>
<evidence type="ECO:0000259" key="3">
    <source>
        <dbReference type="PROSITE" id="PS50011"/>
    </source>
</evidence>
<dbReference type="InterPro" id="IPR026870">
    <property type="entry name" value="Zinc_ribbon_dom"/>
</dbReference>
<dbReference type="STRING" id="10181.G5B8R8"/>
<dbReference type="GO" id="GO:0004672">
    <property type="term" value="F:protein kinase activity"/>
    <property type="evidence" value="ECO:0007669"/>
    <property type="project" value="InterPro"/>
</dbReference>
<dbReference type="Proteomes" id="UP000006813">
    <property type="component" value="Unassembled WGS sequence"/>
</dbReference>
<organism evidence="4 5">
    <name type="scientific">Heterocephalus glaber</name>
    <name type="common">Naked mole rat</name>
    <dbReference type="NCBI Taxonomy" id="10181"/>
    <lineage>
        <taxon>Eukaryota</taxon>
        <taxon>Metazoa</taxon>
        <taxon>Chordata</taxon>
        <taxon>Craniata</taxon>
        <taxon>Vertebrata</taxon>
        <taxon>Euteleostomi</taxon>
        <taxon>Mammalia</taxon>
        <taxon>Eutheria</taxon>
        <taxon>Euarchontoglires</taxon>
        <taxon>Glires</taxon>
        <taxon>Rodentia</taxon>
        <taxon>Hystricomorpha</taxon>
        <taxon>Bathyergidae</taxon>
        <taxon>Heterocephalus</taxon>
    </lineage>
</organism>
<keyword evidence="4" id="KW-0418">Kinase</keyword>
<dbReference type="EMBL" id="JH169009">
    <property type="protein sequence ID" value="EHB05679.1"/>
    <property type="molecule type" value="Genomic_DNA"/>
</dbReference>
<dbReference type="InterPro" id="IPR000719">
    <property type="entry name" value="Prot_kinase_dom"/>
</dbReference>
<dbReference type="InParanoid" id="G5B8R8"/>
<gene>
    <name evidence="4" type="ORF">GW7_15315</name>
</gene>
<evidence type="ECO:0000256" key="1">
    <source>
        <dbReference type="ARBA" id="ARBA00022679"/>
    </source>
</evidence>
<protein>
    <submittedName>
        <fullName evidence="4">Serine/threonine-protein kinase VRK3</fullName>
    </submittedName>
</protein>
<feature type="compositionally biased region" description="Low complexity" evidence="2">
    <location>
        <begin position="119"/>
        <end position="130"/>
    </location>
</feature>
<reference evidence="4 5" key="1">
    <citation type="journal article" date="2011" name="Nature">
        <title>Genome sequencing reveals insights into physiology and longevity of the naked mole rat.</title>
        <authorList>
            <person name="Kim E.B."/>
            <person name="Fang X."/>
            <person name="Fushan A.A."/>
            <person name="Huang Z."/>
            <person name="Lobanov A.V."/>
            <person name="Han L."/>
            <person name="Marino S.M."/>
            <person name="Sun X."/>
            <person name="Turanov A.A."/>
            <person name="Yang P."/>
            <person name="Yim S.H."/>
            <person name="Zhao X."/>
            <person name="Kasaikina M.V."/>
            <person name="Stoletzki N."/>
            <person name="Peng C."/>
            <person name="Polak P."/>
            <person name="Xiong Z."/>
            <person name="Kiezun A."/>
            <person name="Zhu Y."/>
            <person name="Chen Y."/>
            <person name="Kryukov G.V."/>
            <person name="Zhang Q."/>
            <person name="Peshkin L."/>
            <person name="Yang L."/>
            <person name="Bronson R.T."/>
            <person name="Buffenstein R."/>
            <person name="Wang B."/>
            <person name="Han C."/>
            <person name="Li Q."/>
            <person name="Chen L."/>
            <person name="Zhao W."/>
            <person name="Sunyaev S.R."/>
            <person name="Park T.J."/>
            <person name="Zhang G."/>
            <person name="Wang J."/>
            <person name="Gladyshev V.N."/>
        </authorList>
    </citation>
    <scope>NUCLEOTIDE SEQUENCE [LARGE SCALE GENOMIC DNA]</scope>
</reference>
<accession>G5B8R8</accession>
<dbReference type="PROSITE" id="PS50011">
    <property type="entry name" value="PROTEIN_KINASE_DOM"/>
    <property type="match status" value="1"/>
</dbReference>
<dbReference type="InterPro" id="IPR050235">
    <property type="entry name" value="CK1_Ser-Thr_kinase"/>
</dbReference>
<dbReference type="Gene3D" id="1.10.510.10">
    <property type="entry name" value="Transferase(Phosphotransferase) domain 1"/>
    <property type="match status" value="1"/>
</dbReference>
<dbReference type="FunCoup" id="G5B8R8">
    <property type="interactions" value="3644"/>
</dbReference>
<evidence type="ECO:0000313" key="4">
    <source>
        <dbReference type="EMBL" id="EHB05679.1"/>
    </source>
</evidence>
<keyword evidence="1" id="KW-0808">Transferase</keyword>
<sequence>MRFQIGTAWAGSWEVSSACAGVDWLWGWRMRAQRLRPKRKFPLDSQRSMISFCPDCGKSIEATFKFCPYCGKPLPTEEHAKSPTCVRRRESSLQGSKREQSSRSETSPKKVRWSNIVISSQSSFLSDGGSPEPEDAVSSSERSKGARSRPPTPKSSPKSTKCSPQTLKRSRATISLEALPSGTELMDKNGQRWRLGALQTRDDQGILYAAESASVLPCQSRSQKHQFSIKLDAKDGRLFNEQNFFQRAAKPLQVNKWKKLYSTPLLAIPTCIGFGIHQDKYRTLGLSHHSPPPVLHSSPSHESGPPGSPMSSRFLVFPSLGRSLQSALDVSPKHVIPEKCVFQVACRLLDALEFLHENEYVHGNLTAENVFVNPEDLSQVTLAGYSFSFRYCPSGRHVAYTEGSRSPHEGDLEFISMDLHKGCGPSRRSDLQTLGYCMLKWLYGSLPWTNFLPNTEEIMKQKQKYLDNPEPLGLCGHRSRSSEALQQYLMVVMALKYEEKPPYAILRNGLEALLQDLQVSAYDPLNLQMAPRQDPAQGGSPVGVHQRGCHLCEAEARMDPTTEQGGHGDLESGLFSTDAKRRDNDTNSPRMEIFKPLH</sequence>
<proteinExistence type="predicted"/>
<dbReference type="GO" id="GO:0005524">
    <property type="term" value="F:ATP binding"/>
    <property type="evidence" value="ECO:0007669"/>
    <property type="project" value="InterPro"/>
</dbReference>
<feature type="compositionally biased region" description="Low complexity" evidence="2">
    <location>
        <begin position="155"/>
        <end position="164"/>
    </location>
</feature>
<dbReference type="AlphaFoldDB" id="G5B8R8"/>
<feature type="domain" description="Protein kinase" evidence="3">
    <location>
        <begin position="193"/>
        <end position="514"/>
    </location>
</feature>
<feature type="compositionally biased region" description="Basic and acidic residues" evidence="2">
    <location>
        <begin position="559"/>
        <end position="570"/>
    </location>
</feature>
<name>G5B8R8_HETGA</name>
<evidence type="ECO:0000256" key="2">
    <source>
        <dbReference type="SAM" id="MobiDB-lite"/>
    </source>
</evidence>
<evidence type="ECO:0000313" key="5">
    <source>
        <dbReference type="Proteomes" id="UP000006813"/>
    </source>
</evidence>
<dbReference type="PANTHER" id="PTHR11909">
    <property type="entry name" value="CASEIN KINASE-RELATED"/>
    <property type="match status" value="1"/>
</dbReference>
<dbReference type="SUPFAM" id="SSF56112">
    <property type="entry name" value="Protein kinase-like (PK-like)"/>
    <property type="match status" value="1"/>
</dbReference>
<feature type="compositionally biased region" description="Basic and acidic residues" evidence="2">
    <location>
        <begin position="79"/>
        <end position="108"/>
    </location>
</feature>
<feature type="compositionally biased region" description="Low complexity" evidence="2">
    <location>
        <begin position="295"/>
        <end position="309"/>
    </location>
</feature>
<feature type="region of interest" description="Disordered" evidence="2">
    <location>
        <begin position="287"/>
        <end position="309"/>
    </location>
</feature>
<feature type="region of interest" description="Disordered" evidence="2">
    <location>
        <begin position="79"/>
        <end position="171"/>
    </location>
</feature>
<dbReference type="Pfam" id="PF13240">
    <property type="entry name" value="Zn_Ribbon_1"/>
    <property type="match status" value="1"/>
</dbReference>